<organism evidence="2 3">
    <name type="scientific">Prunus armeniaca</name>
    <name type="common">Apricot</name>
    <name type="synonym">Armeniaca vulgaris</name>
    <dbReference type="NCBI Taxonomy" id="36596"/>
    <lineage>
        <taxon>Eukaryota</taxon>
        <taxon>Viridiplantae</taxon>
        <taxon>Streptophyta</taxon>
        <taxon>Embryophyta</taxon>
        <taxon>Tracheophyta</taxon>
        <taxon>Spermatophyta</taxon>
        <taxon>Magnoliopsida</taxon>
        <taxon>eudicotyledons</taxon>
        <taxon>Gunneridae</taxon>
        <taxon>Pentapetalae</taxon>
        <taxon>rosids</taxon>
        <taxon>fabids</taxon>
        <taxon>Rosales</taxon>
        <taxon>Rosaceae</taxon>
        <taxon>Amygdaloideae</taxon>
        <taxon>Amygdaleae</taxon>
        <taxon>Prunus</taxon>
    </lineage>
</organism>
<name>A0A6J5VU74_PRUAR</name>
<feature type="compositionally biased region" description="Basic and acidic residues" evidence="1">
    <location>
        <begin position="7"/>
        <end position="21"/>
    </location>
</feature>
<proteinExistence type="predicted"/>
<reference evidence="3" key="1">
    <citation type="journal article" date="2020" name="Genome Biol.">
        <title>Gamete binning: chromosome-level and haplotype-resolved genome assembly enabled by high-throughput single-cell sequencing of gamete genomes.</title>
        <authorList>
            <person name="Campoy J.A."/>
            <person name="Sun H."/>
            <person name="Goel M."/>
            <person name="Jiao W.-B."/>
            <person name="Folz-Donahue K."/>
            <person name="Wang N."/>
            <person name="Rubio M."/>
            <person name="Liu C."/>
            <person name="Kukat C."/>
            <person name="Ruiz D."/>
            <person name="Huettel B."/>
            <person name="Schneeberger K."/>
        </authorList>
    </citation>
    <scope>NUCLEOTIDE SEQUENCE [LARGE SCALE GENOMIC DNA]</scope>
    <source>
        <strain evidence="3">cv. Rojo Pasion</strain>
    </source>
</reference>
<evidence type="ECO:0000256" key="1">
    <source>
        <dbReference type="SAM" id="MobiDB-lite"/>
    </source>
</evidence>
<accession>A0A6J5VU74</accession>
<keyword evidence="3" id="KW-1185">Reference proteome</keyword>
<evidence type="ECO:0000313" key="3">
    <source>
        <dbReference type="Proteomes" id="UP000507245"/>
    </source>
</evidence>
<dbReference type="EMBL" id="CAEKKB010000001">
    <property type="protein sequence ID" value="CAB4292859.1"/>
    <property type="molecule type" value="Genomic_DNA"/>
</dbReference>
<feature type="region of interest" description="Disordered" evidence="1">
    <location>
        <begin position="1"/>
        <end position="26"/>
    </location>
</feature>
<sequence length="121" mass="13898">MLVGGWNEREREREKAQDSGKRGSAKAGRFGFCLYATMYSVSYFFSSDFWKLIHYVGAGFRGHATSCNALRWFMLPVTRLGAQWLIIILTLMHIRFTCYLIHPLEQQISFPCYAVIGASFV</sequence>
<protein>
    <submittedName>
        <fullName evidence="2">Uncharacterized protein</fullName>
    </submittedName>
</protein>
<gene>
    <name evidence="2" type="ORF">ORAREDHAP_LOCUS1479</name>
</gene>
<dbReference type="Proteomes" id="UP000507245">
    <property type="component" value="Unassembled WGS sequence"/>
</dbReference>
<evidence type="ECO:0000313" key="2">
    <source>
        <dbReference type="EMBL" id="CAB4292859.1"/>
    </source>
</evidence>
<dbReference type="AlphaFoldDB" id="A0A6J5VU74"/>